<dbReference type="Proteomes" id="UP000230064">
    <property type="component" value="Unassembled WGS sequence"/>
</dbReference>
<dbReference type="PANTHER" id="PTHR11741">
    <property type="entry name" value="ELONGATION FACTOR TS"/>
    <property type="match status" value="1"/>
</dbReference>
<dbReference type="PROSITE" id="PS01126">
    <property type="entry name" value="EF_TS_1"/>
    <property type="match status" value="1"/>
</dbReference>
<dbReference type="Gene3D" id="3.30.479.20">
    <property type="entry name" value="Elongation factor Ts, dimerisation domain"/>
    <property type="match status" value="1"/>
</dbReference>
<dbReference type="CDD" id="cd14275">
    <property type="entry name" value="UBA_EF-Ts"/>
    <property type="match status" value="1"/>
</dbReference>
<reference evidence="8" key="1">
    <citation type="submission" date="2017-09" db="EMBL/GenBank/DDBJ databases">
        <title>Depth-based differentiation of microbial function through sediment-hosted aquifers and enrichment of novel symbionts in the deep terrestrial subsurface.</title>
        <authorList>
            <person name="Probst A.J."/>
            <person name="Ladd B."/>
            <person name="Jarett J.K."/>
            <person name="Geller-Mcgrath D.E."/>
            <person name="Sieber C.M.K."/>
            <person name="Emerson J.B."/>
            <person name="Anantharaman K."/>
            <person name="Thomas B.C."/>
            <person name="Malmstrom R."/>
            <person name="Stieglmeier M."/>
            <person name="Klingl A."/>
            <person name="Woyke T."/>
            <person name="Ryan C.M."/>
            <person name="Banfield J.F."/>
        </authorList>
    </citation>
    <scope>NUCLEOTIDE SEQUENCE [LARGE SCALE GENOMIC DNA]</scope>
</reference>
<keyword evidence="5" id="KW-0963">Cytoplasm</keyword>
<evidence type="ECO:0000256" key="2">
    <source>
        <dbReference type="ARBA" id="ARBA00016956"/>
    </source>
</evidence>
<dbReference type="InterPro" id="IPR014039">
    <property type="entry name" value="Transl_elong_EFTs/EF1B_dimer"/>
</dbReference>
<feature type="region of interest" description="Involved in Mg(2+) ion dislocation from EF-Tu" evidence="5">
    <location>
        <begin position="77"/>
        <end position="80"/>
    </location>
</feature>
<dbReference type="FunFam" id="1.10.8.10:FF:000001">
    <property type="entry name" value="Elongation factor Ts"/>
    <property type="match status" value="1"/>
</dbReference>
<dbReference type="GO" id="GO:0005737">
    <property type="term" value="C:cytoplasm"/>
    <property type="evidence" value="ECO:0007669"/>
    <property type="project" value="UniProtKB-SubCell"/>
</dbReference>
<keyword evidence="4 5" id="KW-0648">Protein biosynthesis</keyword>
<comment type="caution">
    <text evidence="7">The sequence shown here is derived from an EMBL/GenBank/DDBJ whole genome shotgun (WGS) entry which is preliminary data.</text>
</comment>
<name>A0A2M7MF82_9BACT</name>
<organism evidence="7 8">
    <name type="scientific">Candidatus Nealsonbacteria bacterium CG_4_10_14_3_um_filter_36_16</name>
    <dbReference type="NCBI Taxonomy" id="1974685"/>
    <lineage>
        <taxon>Bacteria</taxon>
        <taxon>Candidatus Nealsoniibacteriota</taxon>
    </lineage>
</organism>
<dbReference type="EMBL" id="PFJR01000032">
    <property type="protein sequence ID" value="PIX88253.1"/>
    <property type="molecule type" value="Genomic_DNA"/>
</dbReference>
<feature type="domain" description="Translation elongation factor EFTs/EF1B dimerisation" evidence="6">
    <location>
        <begin position="68"/>
        <end position="144"/>
    </location>
</feature>
<evidence type="ECO:0000313" key="8">
    <source>
        <dbReference type="Proteomes" id="UP000230064"/>
    </source>
</evidence>
<dbReference type="InterPro" id="IPR036402">
    <property type="entry name" value="EF-Ts_dimer_sf"/>
</dbReference>
<evidence type="ECO:0000256" key="4">
    <source>
        <dbReference type="ARBA" id="ARBA00022917"/>
    </source>
</evidence>
<dbReference type="HAMAP" id="MF_00050">
    <property type="entry name" value="EF_Ts"/>
    <property type="match status" value="1"/>
</dbReference>
<dbReference type="FunFam" id="3.30.479.20:FF:000003">
    <property type="entry name" value="Elongation factor Ts, mitochondrial"/>
    <property type="match status" value="1"/>
</dbReference>
<dbReference type="SUPFAM" id="SSF54713">
    <property type="entry name" value="Elongation factor Ts (EF-Ts), dimerisation domain"/>
    <property type="match status" value="1"/>
</dbReference>
<sequence>MTQIKQLREETGVSISECKKALEEAKGDFRKAKEILEKWGKDFAKKKIERETKEGIIESYIHPNKKIGAMVELQCESDFVARSEDFQKLAHELCLQIAAMNPTKATLLRQPWIRDETKTVKDLINEYIAKLGENIKIKRFIRYEL</sequence>
<proteinExistence type="inferred from homology"/>
<gene>
    <name evidence="5 7" type="primary">tsf</name>
    <name evidence="7" type="ORF">COZ30_01345</name>
</gene>
<comment type="function">
    <text evidence="5">Associates with the EF-Tu.GDP complex and induces the exchange of GDP to GTP. It remains bound to the aminoacyl-tRNA.EF-Tu.GTP complex up to the GTP hydrolysis stage on the ribosome.</text>
</comment>
<comment type="similarity">
    <text evidence="1 5">Belongs to the EF-Ts family.</text>
</comment>
<dbReference type="InterPro" id="IPR001816">
    <property type="entry name" value="Transl_elong_EFTs/EF1B"/>
</dbReference>
<dbReference type="AlphaFoldDB" id="A0A2M7MF82"/>
<comment type="subcellular location">
    <subcellularLocation>
        <location evidence="5">Cytoplasm</location>
    </subcellularLocation>
</comment>
<protein>
    <recommendedName>
        <fullName evidence="2 5">Elongation factor Ts</fullName>
        <shortName evidence="5">EF-Ts</shortName>
    </recommendedName>
</protein>
<accession>A0A2M7MF82</accession>
<dbReference type="InterPro" id="IPR009060">
    <property type="entry name" value="UBA-like_sf"/>
</dbReference>
<dbReference type="Gene3D" id="1.10.8.10">
    <property type="entry name" value="DNA helicase RuvA subunit, C-terminal domain"/>
    <property type="match status" value="1"/>
</dbReference>
<evidence type="ECO:0000259" key="6">
    <source>
        <dbReference type="Pfam" id="PF00889"/>
    </source>
</evidence>
<dbReference type="InterPro" id="IPR018101">
    <property type="entry name" value="Transl_elong_Ts_CS"/>
</dbReference>
<evidence type="ECO:0000313" key="7">
    <source>
        <dbReference type="EMBL" id="PIX88253.1"/>
    </source>
</evidence>
<dbReference type="GO" id="GO:0003746">
    <property type="term" value="F:translation elongation factor activity"/>
    <property type="evidence" value="ECO:0007669"/>
    <property type="project" value="UniProtKB-UniRule"/>
</dbReference>
<dbReference type="PANTHER" id="PTHR11741:SF0">
    <property type="entry name" value="ELONGATION FACTOR TS, MITOCHONDRIAL"/>
    <property type="match status" value="1"/>
</dbReference>
<dbReference type="SUPFAM" id="SSF46934">
    <property type="entry name" value="UBA-like"/>
    <property type="match status" value="1"/>
</dbReference>
<evidence type="ECO:0000256" key="5">
    <source>
        <dbReference type="HAMAP-Rule" id="MF_00050"/>
    </source>
</evidence>
<evidence type="ECO:0000256" key="3">
    <source>
        <dbReference type="ARBA" id="ARBA00022768"/>
    </source>
</evidence>
<keyword evidence="3 5" id="KW-0251">Elongation factor</keyword>
<evidence type="ECO:0000256" key="1">
    <source>
        <dbReference type="ARBA" id="ARBA00005532"/>
    </source>
</evidence>
<dbReference type="Pfam" id="PF00889">
    <property type="entry name" value="EF_TS"/>
    <property type="match status" value="1"/>
</dbReference>
<dbReference type="NCBIfam" id="TIGR00116">
    <property type="entry name" value="tsf"/>
    <property type="match status" value="1"/>
</dbReference>